<dbReference type="Proteomes" id="UP000190341">
    <property type="component" value="Unassembled WGS sequence"/>
</dbReference>
<evidence type="ECO:0000313" key="3">
    <source>
        <dbReference type="Proteomes" id="UP000190341"/>
    </source>
</evidence>
<evidence type="ECO:0000313" key="2">
    <source>
        <dbReference type="EMBL" id="SKC54763.1"/>
    </source>
</evidence>
<reference evidence="2 3" key="1">
    <citation type="submission" date="2017-02" db="EMBL/GenBank/DDBJ databases">
        <authorList>
            <person name="Peterson S.W."/>
        </authorList>
    </citation>
    <scope>NUCLEOTIDE SEQUENCE [LARGE SCALE GENOMIC DNA]</scope>
    <source>
        <strain evidence="2 3">P15</strain>
    </source>
</reference>
<keyword evidence="1" id="KW-0732">Signal</keyword>
<sequence length="151" mass="16332">MKFIRSLIVAAVLSTTLITPSFAAEPADAQPAPEWMVGTYKGYNRNYSKTISKQDRAAVDSAVAQANVKAAPEEIDAALKSMETMPIKLTISADGQVTAKMASTITKGHYIGNNQIGWVGGWKSNIIRTDKGMNFSEVGNEANVSEYTRDK</sequence>
<keyword evidence="3" id="KW-1185">Reference proteome</keyword>
<dbReference type="EMBL" id="FUZV01000001">
    <property type="protein sequence ID" value="SKC54763.1"/>
    <property type="molecule type" value="Genomic_DNA"/>
</dbReference>
<organism evidence="2 3">
    <name type="scientific">Pseudoxanthomonas indica</name>
    <dbReference type="NCBI Taxonomy" id="428993"/>
    <lineage>
        <taxon>Bacteria</taxon>
        <taxon>Pseudomonadati</taxon>
        <taxon>Pseudomonadota</taxon>
        <taxon>Gammaproteobacteria</taxon>
        <taxon>Lysobacterales</taxon>
        <taxon>Lysobacteraceae</taxon>
        <taxon>Pseudoxanthomonas</taxon>
    </lineage>
</organism>
<evidence type="ECO:0000256" key="1">
    <source>
        <dbReference type="SAM" id="SignalP"/>
    </source>
</evidence>
<proteinExistence type="predicted"/>
<accession>A0A1T5JTQ1</accession>
<feature type="signal peptide" evidence="1">
    <location>
        <begin position="1"/>
        <end position="23"/>
    </location>
</feature>
<gene>
    <name evidence="2" type="ORF">SAMN06296058_1075</name>
</gene>
<name>A0A1T5JTQ1_9GAMM</name>
<feature type="chain" id="PRO_5012888520" evidence="1">
    <location>
        <begin position="24"/>
        <end position="151"/>
    </location>
</feature>
<dbReference type="AlphaFoldDB" id="A0A1T5JTQ1"/>
<protein>
    <submittedName>
        <fullName evidence="2">Uncharacterized protein</fullName>
    </submittedName>
</protein>
<dbReference type="RefSeq" id="WP_079723413.1">
    <property type="nucleotide sequence ID" value="NZ_BMCL01000002.1"/>
</dbReference>
<dbReference type="STRING" id="428993.SAMN06296058_1075"/>